<accession>A0AAV2VLY3</accession>
<dbReference type="InterPro" id="IPR002347">
    <property type="entry name" value="SDR_fam"/>
</dbReference>
<evidence type="ECO:0000256" key="2">
    <source>
        <dbReference type="ARBA" id="ARBA00023002"/>
    </source>
</evidence>
<reference evidence="3 4" key="1">
    <citation type="journal article" date="2013" name="ISME J.">
        <title>Comparative genomics of pathogenic lineages of Vibrio nigripulchritudo identifies virulence-associated traits.</title>
        <authorList>
            <person name="Goudenege D."/>
            <person name="Labreuche Y."/>
            <person name="Krin E."/>
            <person name="Ansquer D."/>
            <person name="Mangenot S."/>
            <person name="Calteau A."/>
            <person name="Medigue C."/>
            <person name="Mazel D."/>
            <person name="Polz M.F."/>
            <person name="Le Roux F."/>
        </authorList>
    </citation>
    <scope>NUCLEOTIDE SEQUENCE [LARGE SCALE GENOMIC DNA]</scope>
    <source>
        <strain evidence="3 4">SOn1</strain>
    </source>
</reference>
<evidence type="ECO:0000313" key="3">
    <source>
        <dbReference type="EMBL" id="CCO45496.1"/>
    </source>
</evidence>
<dbReference type="InterPro" id="IPR036291">
    <property type="entry name" value="NAD(P)-bd_dom_sf"/>
</dbReference>
<dbReference type="Proteomes" id="UP000018211">
    <property type="component" value="Unassembled WGS sequence"/>
</dbReference>
<dbReference type="PANTHER" id="PTHR24321:SF8">
    <property type="entry name" value="ESTRADIOL 17-BETA-DEHYDROGENASE 8-RELATED"/>
    <property type="match status" value="1"/>
</dbReference>
<dbReference type="EMBL" id="CAOF01000060">
    <property type="protein sequence ID" value="CCO45496.1"/>
    <property type="molecule type" value="Genomic_DNA"/>
</dbReference>
<protein>
    <submittedName>
        <fullName evidence="3">3-oxoacyl-(Acyl-carrier-protein) reductase</fullName>
        <ecNumber evidence="3">1.1.1.100</ecNumber>
    </submittedName>
</protein>
<comment type="similarity">
    <text evidence="1">Belongs to the short-chain dehydrogenases/reductases (SDR) family.</text>
</comment>
<dbReference type="FunFam" id="3.40.50.720:FF:000084">
    <property type="entry name" value="Short-chain dehydrogenase reductase"/>
    <property type="match status" value="1"/>
</dbReference>
<dbReference type="EC" id="1.1.1.100" evidence="3"/>
<comment type="caution">
    <text evidence="3">The sequence shown here is derived from an EMBL/GenBank/DDBJ whole genome shotgun (WGS) entry which is preliminary data.</text>
</comment>
<evidence type="ECO:0000313" key="4">
    <source>
        <dbReference type="Proteomes" id="UP000018211"/>
    </source>
</evidence>
<dbReference type="RefSeq" id="WP_022610946.1">
    <property type="nucleotide sequence ID" value="NZ_LK391965.1"/>
</dbReference>
<dbReference type="CDD" id="cd05233">
    <property type="entry name" value="SDR_c"/>
    <property type="match status" value="1"/>
</dbReference>
<sequence>MNGNSAKAVLVTGGSRGIGRAMVDRFLSAGYKVAFFTNDEQSRESTLADHNYNENLMGITLDVSNAEAVKAGVEKAVATFERLDVVINSAGIQRYGDVVDTSVELWNEVIGVNLNGVFHTCKYAIPEIRKQGKGAIINIASVQSYASQTGVAAYAASKGAILQLTRSMALDCAADQITVNALCPASVNTPMLHWAADLWKGDKTQEAVLDSWAKAHPLGRVAEPSELAELALFIAGGKCAFMTGADIRVDGGVMSQVPIILPE</sequence>
<dbReference type="PRINTS" id="PR00081">
    <property type="entry name" value="GDHRDH"/>
</dbReference>
<dbReference type="GO" id="GO:0004316">
    <property type="term" value="F:3-oxoacyl-[acyl-carrier-protein] reductase (NADPH) activity"/>
    <property type="evidence" value="ECO:0007669"/>
    <property type="project" value="UniProtKB-EC"/>
</dbReference>
<name>A0AAV2VLY3_9VIBR</name>
<dbReference type="SUPFAM" id="SSF51735">
    <property type="entry name" value="NAD(P)-binding Rossmann-fold domains"/>
    <property type="match status" value="1"/>
</dbReference>
<dbReference type="PRINTS" id="PR00080">
    <property type="entry name" value="SDRFAMILY"/>
</dbReference>
<evidence type="ECO:0000256" key="1">
    <source>
        <dbReference type="ARBA" id="ARBA00006484"/>
    </source>
</evidence>
<keyword evidence="2 3" id="KW-0560">Oxidoreductase</keyword>
<dbReference type="PROSITE" id="PS00061">
    <property type="entry name" value="ADH_SHORT"/>
    <property type="match status" value="1"/>
</dbReference>
<dbReference type="AlphaFoldDB" id="A0AAV2VLY3"/>
<dbReference type="InterPro" id="IPR020904">
    <property type="entry name" value="Sc_DH/Rdtase_CS"/>
</dbReference>
<dbReference type="Pfam" id="PF13561">
    <property type="entry name" value="adh_short_C2"/>
    <property type="match status" value="1"/>
</dbReference>
<dbReference type="PANTHER" id="PTHR24321">
    <property type="entry name" value="DEHYDROGENASES, SHORT CHAIN"/>
    <property type="match status" value="1"/>
</dbReference>
<gene>
    <name evidence="3" type="ORF">VIBNISOn1_1520004</name>
</gene>
<proteinExistence type="inferred from homology"/>
<organism evidence="3 4">
    <name type="scientific">Vibrio nigripulchritudo SOn1</name>
    <dbReference type="NCBI Taxonomy" id="1238450"/>
    <lineage>
        <taxon>Bacteria</taxon>
        <taxon>Pseudomonadati</taxon>
        <taxon>Pseudomonadota</taxon>
        <taxon>Gammaproteobacteria</taxon>
        <taxon>Vibrionales</taxon>
        <taxon>Vibrionaceae</taxon>
        <taxon>Vibrio</taxon>
    </lineage>
</organism>
<dbReference type="Gene3D" id="3.40.50.720">
    <property type="entry name" value="NAD(P)-binding Rossmann-like Domain"/>
    <property type="match status" value="1"/>
</dbReference>